<keyword evidence="1" id="KW-0175">Coiled coil</keyword>
<reference evidence="5" key="2">
    <citation type="submission" date="2021-10" db="EMBL/GenBank/DDBJ databases">
        <title>Phylogenomics reveals ancestral predisposition of the termite-cultivated fungus Termitomyces towards a domesticated lifestyle.</title>
        <authorList>
            <person name="Auxier B."/>
            <person name="Grum-Grzhimaylo A."/>
            <person name="Cardenas M.E."/>
            <person name="Lodge J.D."/>
            <person name="Laessoe T."/>
            <person name="Pedersen O."/>
            <person name="Smith M.E."/>
            <person name="Kuyper T.W."/>
            <person name="Franco-Molano E.A."/>
            <person name="Baroni T.J."/>
            <person name="Aanen D.K."/>
        </authorList>
    </citation>
    <scope>NUCLEOTIDE SEQUENCE</scope>
    <source>
        <strain evidence="5">AP01</strain>
        <tissue evidence="5">Mycelium</tissue>
    </source>
</reference>
<evidence type="ECO:0000259" key="4">
    <source>
        <dbReference type="Pfam" id="PF23771"/>
    </source>
</evidence>
<dbReference type="Pfam" id="PF23771">
    <property type="entry name" value="DUF7168"/>
    <property type="match status" value="1"/>
</dbReference>
<reference evidence="5" key="1">
    <citation type="submission" date="2020-07" db="EMBL/GenBank/DDBJ databases">
        <authorList>
            <person name="Nieuwenhuis M."/>
            <person name="Van De Peppel L.J.J."/>
        </authorList>
    </citation>
    <scope>NUCLEOTIDE SEQUENCE</scope>
    <source>
        <strain evidence="5">AP01</strain>
        <tissue evidence="5">Mycelium</tissue>
    </source>
</reference>
<feature type="region of interest" description="Disordered" evidence="2">
    <location>
        <begin position="1"/>
        <end position="98"/>
    </location>
</feature>
<gene>
    <name evidence="5" type="ORF">DXG03_004227</name>
</gene>
<sequence>MSFVGTSDVHDHPSSDEEPEYNSDDILVMKGGTRKRKRVTTTKAPSFVGSYGDHDYPSSEEEPEYDSDYALAMKGGTRKRNRAATTKRKPRAPPKPTYVARVTETATDPAAVGASKVESADSSVIARIRKALKLAMHAGTGEAEAKLAMRMATKLMQAHNLTQADIIANETAEERSTRAGRSVVTITSTAGKINTVGASFAFEMLHNQIETWAIERKKELKGRTAGNSYRNGAAQRVWNDAVDEKKKALKQAEADEKKRLQEEAAAAEAARTAEIARLAMPNLSNERPVAEEKPTVVKIEDVPEEHRKTLANPSGMPFFVLFADS</sequence>
<name>A0A9P7GAX0_9AGAR</name>
<dbReference type="OrthoDB" id="3067443at2759"/>
<dbReference type="Proteomes" id="UP000775547">
    <property type="component" value="Unassembled WGS sequence"/>
</dbReference>
<feature type="domain" description="DUF2786" evidence="3">
    <location>
        <begin position="124"/>
        <end position="163"/>
    </location>
</feature>
<keyword evidence="6" id="KW-1185">Reference proteome</keyword>
<accession>A0A9P7GAX0</accession>
<feature type="domain" description="DUF7168" evidence="4">
    <location>
        <begin position="194"/>
        <end position="268"/>
    </location>
</feature>
<protein>
    <recommendedName>
        <fullName evidence="7">DUF2786 domain-containing protein</fullName>
    </recommendedName>
</protein>
<dbReference type="InterPro" id="IPR055592">
    <property type="entry name" value="DUF7168"/>
</dbReference>
<evidence type="ECO:0000313" key="6">
    <source>
        <dbReference type="Proteomes" id="UP000775547"/>
    </source>
</evidence>
<feature type="compositionally biased region" description="Basic residues" evidence="2">
    <location>
        <begin position="76"/>
        <end position="92"/>
    </location>
</feature>
<evidence type="ECO:0000259" key="3">
    <source>
        <dbReference type="Pfam" id="PF10979"/>
    </source>
</evidence>
<dbReference type="AlphaFoldDB" id="A0A9P7GAX0"/>
<feature type="compositionally biased region" description="Acidic residues" evidence="2">
    <location>
        <begin position="58"/>
        <end position="67"/>
    </location>
</feature>
<evidence type="ECO:0000256" key="2">
    <source>
        <dbReference type="SAM" id="MobiDB-lite"/>
    </source>
</evidence>
<dbReference type="EMBL" id="JABCKV010000025">
    <property type="protein sequence ID" value="KAG5646174.1"/>
    <property type="molecule type" value="Genomic_DNA"/>
</dbReference>
<dbReference type="Pfam" id="PF10979">
    <property type="entry name" value="DUF2786"/>
    <property type="match status" value="1"/>
</dbReference>
<dbReference type="InterPro" id="IPR024498">
    <property type="entry name" value="DUF2786"/>
</dbReference>
<evidence type="ECO:0000256" key="1">
    <source>
        <dbReference type="SAM" id="Coils"/>
    </source>
</evidence>
<comment type="caution">
    <text evidence="5">The sequence shown here is derived from an EMBL/GenBank/DDBJ whole genome shotgun (WGS) entry which is preliminary data.</text>
</comment>
<evidence type="ECO:0000313" key="5">
    <source>
        <dbReference type="EMBL" id="KAG5646174.1"/>
    </source>
</evidence>
<feature type="coiled-coil region" evidence="1">
    <location>
        <begin position="242"/>
        <end position="277"/>
    </location>
</feature>
<proteinExistence type="predicted"/>
<evidence type="ECO:0008006" key="7">
    <source>
        <dbReference type="Google" id="ProtNLM"/>
    </source>
</evidence>
<organism evidence="5 6">
    <name type="scientific">Asterophora parasitica</name>
    <dbReference type="NCBI Taxonomy" id="117018"/>
    <lineage>
        <taxon>Eukaryota</taxon>
        <taxon>Fungi</taxon>
        <taxon>Dikarya</taxon>
        <taxon>Basidiomycota</taxon>
        <taxon>Agaricomycotina</taxon>
        <taxon>Agaricomycetes</taxon>
        <taxon>Agaricomycetidae</taxon>
        <taxon>Agaricales</taxon>
        <taxon>Tricholomatineae</taxon>
        <taxon>Lyophyllaceae</taxon>
        <taxon>Asterophora</taxon>
    </lineage>
</organism>